<feature type="transmembrane region" description="Helical" evidence="2">
    <location>
        <begin position="121"/>
        <end position="144"/>
    </location>
</feature>
<dbReference type="Proteomes" id="UP001320972">
    <property type="component" value="Unassembled WGS sequence"/>
</dbReference>
<sequence>MDDGLGGLLDETHRNAVLGWLMTLLLAGLSIRYALEGSYRWFVFTGFAVALVLVPAVRFWDPLVMPPWELLVVVAVPVVDATILGQTFLTEIAVYVAVAAVALVVAIELHRFTPVRMNHSFAIGFVVLTTLAVAGGWNVAQWVSDATLGTTYIVGDRSQDEANHAMMIDFIYAAVAGLVAGIVFDRYFRMRSSEPAARTSVPQMGADGEVESESETPDQNPNQNQGQSQSQSRYRNQSQNQNAPPENQSNPTPSFVRERLNISESSIIWLSRAMQLALGGILVYGLLERDVTTISNAGIAFAITFLPAILERDRRLPLEPGLVFWLTSAVFLHAVGSAGLYGLVGPWDSLTHALSASIVAAGGYAVVRAIDLHSDEVYLPPKMMFGIILVFVLAFGVLWEIMEFAIDGITQEFGLEAVLAQHGIDDTIGDLVFDLVGAVIVATWGSVYLGDVSHRIADIIGK</sequence>
<gene>
    <name evidence="3" type="ORF">OB955_08030</name>
</gene>
<feature type="compositionally biased region" description="Low complexity" evidence="1">
    <location>
        <begin position="219"/>
        <end position="242"/>
    </location>
</feature>
<feature type="transmembrane region" description="Helical" evidence="2">
    <location>
        <begin position="322"/>
        <end position="344"/>
    </location>
</feature>
<dbReference type="RefSeq" id="WP_338007502.1">
    <property type="nucleotide sequence ID" value="NZ_JAOPKB010000003.1"/>
</dbReference>
<feature type="region of interest" description="Disordered" evidence="1">
    <location>
        <begin position="198"/>
        <end position="254"/>
    </location>
</feature>
<evidence type="ECO:0000313" key="4">
    <source>
        <dbReference type="Proteomes" id="UP001320972"/>
    </source>
</evidence>
<accession>A0ABT2QCP3</accession>
<protein>
    <recommendedName>
        <fullName evidence="5">DUF2238 domain-containing protein</fullName>
    </recommendedName>
</protein>
<name>A0ABT2QCP3_9EURY</name>
<evidence type="ECO:0000256" key="1">
    <source>
        <dbReference type="SAM" id="MobiDB-lite"/>
    </source>
</evidence>
<dbReference type="EMBL" id="JAOPKB010000003">
    <property type="protein sequence ID" value="MCU4972686.1"/>
    <property type="molecule type" value="Genomic_DNA"/>
</dbReference>
<proteinExistence type="predicted"/>
<evidence type="ECO:0000256" key="2">
    <source>
        <dbReference type="SAM" id="Phobius"/>
    </source>
</evidence>
<evidence type="ECO:0008006" key="5">
    <source>
        <dbReference type="Google" id="ProtNLM"/>
    </source>
</evidence>
<keyword evidence="2" id="KW-0812">Transmembrane</keyword>
<feature type="transmembrane region" description="Helical" evidence="2">
    <location>
        <begin position="92"/>
        <end position="109"/>
    </location>
</feature>
<feature type="transmembrane region" description="Helical" evidence="2">
    <location>
        <begin position="164"/>
        <end position="184"/>
    </location>
</feature>
<dbReference type="Pfam" id="PF09997">
    <property type="entry name" value="DUF2238"/>
    <property type="match status" value="1"/>
</dbReference>
<organism evidence="3 4">
    <name type="scientific">Natronoglomus mannanivorans</name>
    <dbReference type="NCBI Taxonomy" id="2979990"/>
    <lineage>
        <taxon>Archaea</taxon>
        <taxon>Methanobacteriati</taxon>
        <taxon>Methanobacteriota</taxon>
        <taxon>Stenosarchaea group</taxon>
        <taxon>Halobacteria</taxon>
        <taxon>Halobacteriales</taxon>
        <taxon>Natrialbaceae</taxon>
        <taxon>Natronoglomus</taxon>
    </lineage>
</organism>
<feature type="transmembrane region" description="Helical" evidence="2">
    <location>
        <begin position="42"/>
        <end position="60"/>
    </location>
</feature>
<feature type="compositionally biased region" description="Polar residues" evidence="1">
    <location>
        <begin position="243"/>
        <end position="253"/>
    </location>
</feature>
<keyword evidence="2" id="KW-0472">Membrane</keyword>
<keyword evidence="2" id="KW-1133">Transmembrane helix</keyword>
<evidence type="ECO:0000313" key="3">
    <source>
        <dbReference type="EMBL" id="MCU4972686.1"/>
    </source>
</evidence>
<feature type="transmembrane region" description="Helical" evidence="2">
    <location>
        <begin position="293"/>
        <end position="310"/>
    </location>
</feature>
<dbReference type="InterPro" id="IPR014509">
    <property type="entry name" value="YjdF-like"/>
</dbReference>
<reference evidence="3 4" key="1">
    <citation type="submission" date="2022-09" db="EMBL/GenBank/DDBJ databases">
        <title>Enrichment on poylsaccharides allowed isolation of novel metabolic and taxonomic groups of Haloarchaea.</title>
        <authorList>
            <person name="Sorokin D.Y."/>
            <person name="Elcheninov A.G."/>
            <person name="Khizhniak T.V."/>
            <person name="Kolganova T.V."/>
            <person name="Kublanov I.V."/>
        </authorList>
    </citation>
    <scope>NUCLEOTIDE SEQUENCE [LARGE SCALE GENOMIC DNA]</scope>
    <source>
        <strain evidence="3 4">AArc-m2/3/4</strain>
    </source>
</reference>
<keyword evidence="4" id="KW-1185">Reference proteome</keyword>
<feature type="transmembrane region" description="Helical" evidence="2">
    <location>
        <begin position="267"/>
        <end position="287"/>
    </location>
</feature>
<feature type="transmembrane region" description="Helical" evidence="2">
    <location>
        <begin position="383"/>
        <end position="402"/>
    </location>
</feature>
<comment type="caution">
    <text evidence="3">The sequence shown here is derived from an EMBL/GenBank/DDBJ whole genome shotgun (WGS) entry which is preliminary data.</text>
</comment>
<feature type="transmembrane region" description="Helical" evidence="2">
    <location>
        <begin position="350"/>
        <end position="371"/>
    </location>
</feature>
<feature type="transmembrane region" description="Helical" evidence="2">
    <location>
        <begin position="17"/>
        <end position="35"/>
    </location>
</feature>